<feature type="domain" description="Pilus formation protein N-terminal" evidence="2">
    <location>
        <begin position="20"/>
        <end position="89"/>
    </location>
</feature>
<reference evidence="3 4" key="1">
    <citation type="submission" date="2024-05" db="EMBL/GenBank/DDBJ databases">
        <title>Three bacterial strains, DH-69, EH-24, and ECK-19 isolated from coastal sediments.</title>
        <authorList>
            <person name="Ye Y.-Q."/>
            <person name="Du Z.-J."/>
        </authorList>
    </citation>
    <scope>NUCLEOTIDE SEQUENCE [LARGE SCALE GENOMIC DNA]</scope>
    <source>
        <strain evidence="3 4">ECK-19</strain>
    </source>
</reference>
<evidence type="ECO:0000259" key="2">
    <source>
        <dbReference type="Pfam" id="PF13629"/>
    </source>
</evidence>
<feature type="signal peptide" evidence="1">
    <location>
        <begin position="1"/>
        <end position="18"/>
    </location>
</feature>
<name>A0ABV3Z702_9PROT</name>
<accession>A0ABV3Z702</accession>
<dbReference type="InterPro" id="IPR032789">
    <property type="entry name" value="T2SS-T3SS_pil_N"/>
</dbReference>
<evidence type="ECO:0000313" key="3">
    <source>
        <dbReference type="EMBL" id="MEX6633107.1"/>
    </source>
</evidence>
<dbReference type="Proteomes" id="UP001560685">
    <property type="component" value="Unassembled WGS sequence"/>
</dbReference>
<gene>
    <name evidence="3" type="ORF">ABFZ84_06045</name>
</gene>
<proteinExistence type="predicted"/>
<feature type="chain" id="PRO_5046122267" evidence="1">
    <location>
        <begin position="19"/>
        <end position="151"/>
    </location>
</feature>
<comment type="caution">
    <text evidence="3">The sequence shown here is derived from an EMBL/GenBank/DDBJ whole genome shotgun (WGS) entry which is preliminary data.</text>
</comment>
<evidence type="ECO:0000256" key="1">
    <source>
        <dbReference type="SAM" id="SignalP"/>
    </source>
</evidence>
<evidence type="ECO:0000313" key="4">
    <source>
        <dbReference type="Proteomes" id="UP001560685"/>
    </source>
</evidence>
<dbReference type="RefSeq" id="WP_369313051.1">
    <property type="nucleotide sequence ID" value="NZ_JBEHZE010000001.1"/>
</dbReference>
<organism evidence="3 4">
    <name type="scientific">Hyphococcus lacteus</name>
    <dbReference type="NCBI Taxonomy" id="3143536"/>
    <lineage>
        <taxon>Bacteria</taxon>
        <taxon>Pseudomonadati</taxon>
        <taxon>Pseudomonadota</taxon>
        <taxon>Alphaproteobacteria</taxon>
        <taxon>Parvularculales</taxon>
        <taxon>Parvularculaceae</taxon>
        <taxon>Hyphococcus</taxon>
    </lineage>
</organism>
<keyword evidence="4" id="KW-1185">Reference proteome</keyword>
<dbReference type="EMBL" id="JBEHZE010000001">
    <property type="protein sequence ID" value="MEX6633107.1"/>
    <property type="molecule type" value="Genomic_DNA"/>
</dbReference>
<sequence>MRSIFTALVILTATTQVAAAEQLWLTMDQVRPYKLENPAQSIVVGNPSIADVTVQDNSNVLLFGKAPGLTNIYIFNEDGEAVKNLIIRVRTPSADMMTVHRGIARTTYNCTTNCEATVTVGDSDTVFNNVAAQVQSKFGQASSLSKGGNEN</sequence>
<keyword evidence="1" id="KW-0732">Signal</keyword>
<dbReference type="Pfam" id="PF13629">
    <property type="entry name" value="T2SS-T3SS_pil_N"/>
    <property type="match status" value="1"/>
</dbReference>
<protein>
    <submittedName>
        <fullName evidence="3">Pilus assembly protein N-terminal domain-containing protein</fullName>
    </submittedName>
</protein>